<dbReference type="CDD" id="cd22160">
    <property type="entry name" value="F-box_AtFBL13-like"/>
    <property type="match status" value="1"/>
</dbReference>
<dbReference type="PANTHER" id="PTHR31900:SF30">
    <property type="entry name" value="SUPERFAMILY PROTEIN, PUTATIVE-RELATED"/>
    <property type="match status" value="1"/>
</dbReference>
<dbReference type="Pfam" id="PF00646">
    <property type="entry name" value="F-box"/>
    <property type="match status" value="1"/>
</dbReference>
<dbReference type="Proteomes" id="UP001064489">
    <property type="component" value="Chromosome 3"/>
</dbReference>
<organism evidence="2 3">
    <name type="scientific">Acer negundo</name>
    <name type="common">Box elder</name>
    <dbReference type="NCBI Taxonomy" id="4023"/>
    <lineage>
        <taxon>Eukaryota</taxon>
        <taxon>Viridiplantae</taxon>
        <taxon>Streptophyta</taxon>
        <taxon>Embryophyta</taxon>
        <taxon>Tracheophyta</taxon>
        <taxon>Spermatophyta</taxon>
        <taxon>Magnoliopsida</taxon>
        <taxon>eudicotyledons</taxon>
        <taxon>Gunneridae</taxon>
        <taxon>Pentapetalae</taxon>
        <taxon>rosids</taxon>
        <taxon>malvids</taxon>
        <taxon>Sapindales</taxon>
        <taxon>Sapindaceae</taxon>
        <taxon>Hippocastanoideae</taxon>
        <taxon>Acereae</taxon>
        <taxon>Acer</taxon>
    </lineage>
</organism>
<dbReference type="InterPro" id="IPR032675">
    <property type="entry name" value="LRR_dom_sf"/>
</dbReference>
<accession>A0AAD5J6X2</accession>
<sequence>MAVTLQNPIIPGMQGGGDGDRLSNLPEHILHHIFSFLETIDVVRASAVSKKWRYFWVSMPYLDFNIDAFRSKTEESLLIETAIEKFKEFVSWVLLFQDNSIVIRKFSLCCLNILDDYSIHRWITVVAQRKVQELSLDVFSRVPFQLPPCQSLITLSLGFDSLCILKLPNFAGFSRLKSLHLWMVIFIDSSVLGNFISSCPLLENLNIEQSFFCNFKVFEICSTSLKNLIVHSGDEDDPNGVGDGLGNCEIKIACPRLVSLNFVTPSTWNFCFQDVNSLQKVFIYFYHDPKHATAEECRCVLSKILEGLRNVTALKLSMGFFMFLYQEIVNPKFFSTSFNNLKSLTLMVCMNLDKQAIINFLNLSPNLQALTIYFGQCPWSECLKIPDMDISCLTFHLKMVRLHDFEGRANELELVRFLLKNGQVLQKLSISWLESVKIRRKIIRRIVQLPRSSSNVSLEPNSKMYGIDFFSYEH</sequence>
<evidence type="ECO:0000259" key="1">
    <source>
        <dbReference type="PROSITE" id="PS50181"/>
    </source>
</evidence>
<dbReference type="InterPro" id="IPR001810">
    <property type="entry name" value="F-box_dom"/>
</dbReference>
<dbReference type="Gene3D" id="1.20.1280.50">
    <property type="match status" value="1"/>
</dbReference>
<protein>
    <recommendedName>
        <fullName evidence="1">F-box domain-containing protein</fullName>
    </recommendedName>
</protein>
<dbReference type="SMART" id="SM00579">
    <property type="entry name" value="FBD"/>
    <property type="match status" value="1"/>
</dbReference>
<dbReference type="Pfam" id="PF24758">
    <property type="entry name" value="LRR_At5g56370"/>
    <property type="match status" value="1"/>
</dbReference>
<dbReference type="PANTHER" id="PTHR31900">
    <property type="entry name" value="F-BOX/RNI SUPERFAMILY PROTEIN-RELATED"/>
    <property type="match status" value="1"/>
</dbReference>
<dbReference type="InterPro" id="IPR055411">
    <property type="entry name" value="LRR_FXL15/At3g58940/PEG3-like"/>
</dbReference>
<dbReference type="Gene3D" id="3.80.10.10">
    <property type="entry name" value="Ribonuclease Inhibitor"/>
    <property type="match status" value="1"/>
</dbReference>
<evidence type="ECO:0000313" key="3">
    <source>
        <dbReference type="Proteomes" id="UP001064489"/>
    </source>
</evidence>
<dbReference type="SUPFAM" id="SSF52047">
    <property type="entry name" value="RNI-like"/>
    <property type="match status" value="1"/>
</dbReference>
<gene>
    <name evidence="2" type="ORF">LWI28_022011</name>
</gene>
<dbReference type="EMBL" id="JAJSOW010000100">
    <property type="protein sequence ID" value="KAI9186893.1"/>
    <property type="molecule type" value="Genomic_DNA"/>
</dbReference>
<proteinExistence type="predicted"/>
<evidence type="ECO:0000313" key="2">
    <source>
        <dbReference type="EMBL" id="KAI9186893.1"/>
    </source>
</evidence>
<dbReference type="Pfam" id="PF08387">
    <property type="entry name" value="FBD"/>
    <property type="match status" value="1"/>
</dbReference>
<dbReference type="InterPro" id="IPR053781">
    <property type="entry name" value="F-box_AtFBL13-like"/>
</dbReference>
<dbReference type="SUPFAM" id="SSF81383">
    <property type="entry name" value="F-box domain"/>
    <property type="match status" value="1"/>
</dbReference>
<dbReference type="SMART" id="SM00256">
    <property type="entry name" value="FBOX"/>
    <property type="match status" value="1"/>
</dbReference>
<keyword evidence="3" id="KW-1185">Reference proteome</keyword>
<dbReference type="InterPro" id="IPR050232">
    <property type="entry name" value="FBL13/AtMIF1-like"/>
</dbReference>
<dbReference type="InterPro" id="IPR006566">
    <property type="entry name" value="FBD"/>
</dbReference>
<comment type="caution">
    <text evidence="2">The sequence shown here is derived from an EMBL/GenBank/DDBJ whole genome shotgun (WGS) entry which is preliminary data.</text>
</comment>
<reference evidence="2" key="2">
    <citation type="submission" date="2023-02" db="EMBL/GenBank/DDBJ databases">
        <authorList>
            <person name="Swenson N.G."/>
            <person name="Wegrzyn J.L."/>
            <person name="Mcevoy S.L."/>
        </authorList>
    </citation>
    <scope>NUCLEOTIDE SEQUENCE</scope>
    <source>
        <strain evidence="2">91603</strain>
        <tissue evidence="2">Leaf</tissue>
    </source>
</reference>
<reference evidence="2" key="1">
    <citation type="journal article" date="2022" name="Plant J.">
        <title>Strategies of tolerance reflected in two North American maple genomes.</title>
        <authorList>
            <person name="McEvoy S.L."/>
            <person name="Sezen U.U."/>
            <person name="Trouern-Trend A."/>
            <person name="McMahon S.M."/>
            <person name="Schaberg P.G."/>
            <person name="Yang J."/>
            <person name="Wegrzyn J.L."/>
            <person name="Swenson N.G."/>
        </authorList>
    </citation>
    <scope>NUCLEOTIDE SEQUENCE</scope>
    <source>
        <strain evidence="2">91603</strain>
    </source>
</reference>
<name>A0AAD5J6X2_ACENE</name>
<dbReference type="AlphaFoldDB" id="A0AAD5J6X2"/>
<feature type="domain" description="F-box" evidence="1">
    <location>
        <begin position="19"/>
        <end position="53"/>
    </location>
</feature>
<dbReference type="PROSITE" id="PS50181">
    <property type="entry name" value="FBOX"/>
    <property type="match status" value="1"/>
</dbReference>
<dbReference type="InterPro" id="IPR036047">
    <property type="entry name" value="F-box-like_dom_sf"/>
</dbReference>